<feature type="DNA-binding region" description="Homeobox" evidence="6">
    <location>
        <begin position="7"/>
        <end position="66"/>
    </location>
</feature>
<dbReference type="EMBL" id="NCKV01004365">
    <property type="protein sequence ID" value="RWS24816.1"/>
    <property type="molecule type" value="Genomic_DNA"/>
</dbReference>
<dbReference type="GO" id="GO:0000981">
    <property type="term" value="F:DNA-binding transcription factor activity, RNA polymerase II-specific"/>
    <property type="evidence" value="ECO:0007669"/>
    <property type="project" value="InterPro"/>
</dbReference>
<dbReference type="InterPro" id="IPR020479">
    <property type="entry name" value="HD_metazoa"/>
</dbReference>
<keyword evidence="10" id="KW-1185">Reference proteome</keyword>
<evidence type="ECO:0000256" key="2">
    <source>
        <dbReference type="ARBA" id="ARBA00023125"/>
    </source>
</evidence>
<evidence type="ECO:0000256" key="3">
    <source>
        <dbReference type="ARBA" id="ARBA00023155"/>
    </source>
</evidence>
<comment type="caution">
    <text evidence="9">The sequence shown here is derived from an EMBL/GenBank/DDBJ whole genome shotgun (WGS) entry which is preliminary data.</text>
</comment>
<keyword evidence="4 6" id="KW-0539">Nucleus</keyword>
<dbReference type="Pfam" id="PF00046">
    <property type="entry name" value="Homeodomain"/>
    <property type="match status" value="1"/>
</dbReference>
<feature type="domain" description="Homeobox" evidence="8">
    <location>
        <begin position="5"/>
        <end position="65"/>
    </location>
</feature>
<evidence type="ECO:0000256" key="1">
    <source>
        <dbReference type="ARBA" id="ARBA00004123"/>
    </source>
</evidence>
<keyword evidence="3 6" id="KW-0371">Homeobox</keyword>
<name>A0A443SB84_9ACAR</name>
<evidence type="ECO:0000259" key="8">
    <source>
        <dbReference type="PROSITE" id="PS50071"/>
    </source>
</evidence>
<dbReference type="InterPro" id="IPR017970">
    <property type="entry name" value="Homeobox_CS"/>
</dbReference>
<dbReference type="CDD" id="cd00086">
    <property type="entry name" value="homeodomain"/>
    <property type="match status" value="1"/>
</dbReference>
<dbReference type="PROSITE" id="PS50071">
    <property type="entry name" value="HOMEOBOX_2"/>
    <property type="match status" value="1"/>
</dbReference>
<dbReference type="AlphaFoldDB" id="A0A443SB84"/>
<dbReference type="Proteomes" id="UP000288716">
    <property type="component" value="Unassembled WGS sequence"/>
</dbReference>
<dbReference type="SMART" id="SM00389">
    <property type="entry name" value="HOX"/>
    <property type="match status" value="1"/>
</dbReference>
<dbReference type="VEuPathDB" id="VectorBase:LDEU007224"/>
<dbReference type="PANTHER" id="PTHR24331:SF0">
    <property type="entry name" value="DBX"/>
    <property type="match status" value="1"/>
</dbReference>
<evidence type="ECO:0000313" key="10">
    <source>
        <dbReference type="Proteomes" id="UP000288716"/>
    </source>
</evidence>
<dbReference type="SUPFAM" id="SSF46689">
    <property type="entry name" value="Homeodomain-like"/>
    <property type="match status" value="1"/>
</dbReference>
<accession>A0A443SB84</accession>
<feature type="non-terminal residue" evidence="9">
    <location>
        <position position="1"/>
    </location>
</feature>
<dbReference type="InterPro" id="IPR001356">
    <property type="entry name" value="HD"/>
</dbReference>
<dbReference type="GO" id="GO:0005634">
    <property type="term" value="C:nucleus"/>
    <property type="evidence" value="ECO:0007669"/>
    <property type="project" value="UniProtKB-SubCell"/>
</dbReference>
<dbReference type="PROSITE" id="PS00027">
    <property type="entry name" value="HOMEOBOX_1"/>
    <property type="match status" value="1"/>
</dbReference>
<dbReference type="InterPro" id="IPR009057">
    <property type="entry name" value="Homeodomain-like_sf"/>
</dbReference>
<evidence type="ECO:0000313" key="9">
    <source>
        <dbReference type="EMBL" id="RWS24816.1"/>
    </source>
</evidence>
<dbReference type="PANTHER" id="PTHR24331">
    <property type="entry name" value="DBX"/>
    <property type="match status" value="1"/>
</dbReference>
<comment type="similarity">
    <text evidence="5">Belongs to the H2.0 homeobox family.</text>
</comment>
<dbReference type="GO" id="GO:0003677">
    <property type="term" value="F:DNA binding"/>
    <property type="evidence" value="ECO:0007669"/>
    <property type="project" value="UniProtKB-UniRule"/>
</dbReference>
<keyword evidence="2 6" id="KW-0238">DNA-binding</keyword>
<dbReference type="STRING" id="299467.A0A443SB84"/>
<reference evidence="9 10" key="1">
    <citation type="journal article" date="2018" name="Gigascience">
        <title>Genomes of trombidid mites reveal novel predicted allergens and laterally-transferred genes associated with secondary metabolism.</title>
        <authorList>
            <person name="Dong X."/>
            <person name="Chaisiri K."/>
            <person name="Xia D."/>
            <person name="Armstrong S.D."/>
            <person name="Fang Y."/>
            <person name="Donnelly M.J."/>
            <person name="Kadowaki T."/>
            <person name="McGarry J.W."/>
            <person name="Darby A.C."/>
            <person name="Makepeace B.L."/>
        </authorList>
    </citation>
    <scope>NUCLEOTIDE SEQUENCE [LARGE SCALE GENOMIC DNA]</scope>
    <source>
        <strain evidence="9">UoL-UT</strain>
    </source>
</reference>
<sequence>VTQPRQLARKRTVFSRSQRRELEDTFQRQRYISKSERIQLAEKIGLNDAQVKIWFINRRTKWRNDKSYKKDEKLQNAS</sequence>
<dbReference type="OrthoDB" id="6159439at2759"/>
<dbReference type="Gene3D" id="1.10.10.60">
    <property type="entry name" value="Homeodomain-like"/>
    <property type="match status" value="1"/>
</dbReference>
<organism evidence="9 10">
    <name type="scientific">Leptotrombidium deliense</name>
    <dbReference type="NCBI Taxonomy" id="299467"/>
    <lineage>
        <taxon>Eukaryota</taxon>
        <taxon>Metazoa</taxon>
        <taxon>Ecdysozoa</taxon>
        <taxon>Arthropoda</taxon>
        <taxon>Chelicerata</taxon>
        <taxon>Arachnida</taxon>
        <taxon>Acari</taxon>
        <taxon>Acariformes</taxon>
        <taxon>Trombidiformes</taxon>
        <taxon>Prostigmata</taxon>
        <taxon>Anystina</taxon>
        <taxon>Parasitengona</taxon>
        <taxon>Trombiculoidea</taxon>
        <taxon>Trombiculidae</taxon>
        <taxon>Leptotrombidium</taxon>
    </lineage>
</organism>
<evidence type="ECO:0000256" key="6">
    <source>
        <dbReference type="PROSITE-ProRule" id="PRU00108"/>
    </source>
</evidence>
<evidence type="ECO:0000256" key="5">
    <source>
        <dbReference type="ARBA" id="ARBA00038504"/>
    </source>
</evidence>
<dbReference type="InterPro" id="IPR051662">
    <property type="entry name" value="H2.0_Homeobox_NeuralPatt"/>
</dbReference>
<dbReference type="InterPro" id="IPR000047">
    <property type="entry name" value="HTH_motif"/>
</dbReference>
<protein>
    <submittedName>
        <fullName evidence="9">Homeobox protein DBX1-like isoform X1</fullName>
    </submittedName>
</protein>
<dbReference type="PRINTS" id="PR00024">
    <property type="entry name" value="HOMEOBOX"/>
</dbReference>
<proteinExistence type="inferred from homology"/>
<evidence type="ECO:0000256" key="4">
    <source>
        <dbReference type="ARBA" id="ARBA00023242"/>
    </source>
</evidence>
<dbReference type="PRINTS" id="PR00031">
    <property type="entry name" value="HTHREPRESSR"/>
</dbReference>
<comment type="subcellular location">
    <subcellularLocation>
        <location evidence="1 6 7">Nucleus</location>
    </subcellularLocation>
</comment>
<gene>
    <name evidence="9" type="ORF">B4U80_10378</name>
</gene>
<evidence type="ECO:0000256" key="7">
    <source>
        <dbReference type="RuleBase" id="RU000682"/>
    </source>
</evidence>